<name>U7D8A0_9BACT</name>
<dbReference type="RefSeq" id="WP_022636715.1">
    <property type="nucleotide sequence ID" value="NZ_ASJR01000009.1"/>
</dbReference>
<accession>U7D8A0</accession>
<dbReference type="SUPFAM" id="SSF52091">
    <property type="entry name" value="SpoIIaa-like"/>
    <property type="match status" value="1"/>
</dbReference>
<proteinExistence type="predicted"/>
<feature type="domain" description="STAS" evidence="1">
    <location>
        <begin position="1"/>
        <end position="92"/>
    </location>
</feature>
<dbReference type="InterPro" id="IPR002645">
    <property type="entry name" value="STAS_dom"/>
</dbReference>
<dbReference type="GO" id="GO:0043856">
    <property type="term" value="F:anti-sigma factor antagonist activity"/>
    <property type="evidence" value="ECO:0007669"/>
    <property type="project" value="TreeGrafter"/>
</dbReference>
<sequence length="92" mass="10188">MEAESIYITEDIVSSTVGNLHDEISDIIADGVEKIVLNMEAVDIIDSTGIGFIIKIQNSLKKNGGSLTLENVNSDIVRMFKVMRLDKHIRIV</sequence>
<dbReference type="PANTHER" id="PTHR33495">
    <property type="entry name" value="ANTI-SIGMA FACTOR ANTAGONIST TM_1081-RELATED-RELATED"/>
    <property type="match status" value="1"/>
</dbReference>
<dbReference type="AlphaFoldDB" id="U7D8A0"/>
<gene>
    <name evidence="2" type="ORF">CALK_1242</name>
</gene>
<dbReference type="EMBL" id="ASJR01000009">
    <property type="protein sequence ID" value="ERP31796.1"/>
    <property type="molecule type" value="Genomic_DNA"/>
</dbReference>
<reference evidence="2 3" key="1">
    <citation type="journal article" date="2013" name="Environ. Microbiol.">
        <title>Genome analysis of Chitinivibrio alkaliphilus gen. nov., sp. nov., a novel extremely haloalkaliphilic anaerobic chitinolytic bacterium from the candidate phylum Termite Group 3.</title>
        <authorList>
            <person name="Sorokin D.Y."/>
            <person name="Gumerov V.M."/>
            <person name="Rakitin A.L."/>
            <person name="Beletsky A.V."/>
            <person name="Damste J.S."/>
            <person name="Muyzer G."/>
            <person name="Mardanov A.V."/>
            <person name="Ravin N.V."/>
        </authorList>
    </citation>
    <scope>NUCLEOTIDE SEQUENCE [LARGE SCALE GENOMIC DNA]</scope>
    <source>
        <strain evidence="2 3">ACht1</strain>
    </source>
</reference>
<dbReference type="Gene3D" id="3.30.750.24">
    <property type="entry name" value="STAS domain"/>
    <property type="match status" value="1"/>
</dbReference>
<dbReference type="Proteomes" id="UP000017148">
    <property type="component" value="Unassembled WGS sequence"/>
</dbReference>
<evidence type="ECO:0000313" key="3">
    <source>
        <dbReference type="Proteomes" id="UP000017148"/>
    </source>
</evidence>
<protein>
    <submittedName>
        <fullName evidence="2">Anti-sigma-factor antagonist</fullName>
    </submittedName>
</protein>
<evidence type="ECO:0000259" key="1">
    <source>
        <dbReference type="PROSITE" id="PS50801"/>
    </source>
</evidence>
<keyword evidence="3" id="KW-1185">Reference proteome</keyword>
<organism evidence="2 3">
    <name type="scientific">Chitinivibrio alkaliphilus ACht1</name>
    <dbReference type="NCBI Taxonomy" id="1313304"/>
    <lineage>
        <taxon>Bacteria</taxon>
        <taxon>Pseudomonadati</taxon>
        <taxon>Fibrobacterota</taxon>
        <taxon>Chitinivibrionia</taxon>
        <taxon>Chitinivibrionales</taxon>
        <taxon>Chitinivibrionaceae</taxon>
        <taxon>Chitinivibrio</taxon>
    </lineage>
</organism>
<dbReference type="CDD" id="cd07043">
    <property type="entry name" value="STAS_anti-anti-sigma_factors"/>
    <property type="match status" value="1"/>
</dbReference>
<dbReference type="InterPro" id="IPR036513">
    <property type="entry name" value="STAS_dom_sf"/>
</dbReference>
<dbReference type="eggNOG" id="COG1366">
    <property type="taxonomic scope" value="Bacteria"/>
</dbReference>
<dbReference type="Pfam" id="PF01740">
    <property type="entry name" value="STAS"/>
    <property type="match status" value="1"/>
</dbReference>
<dbReference type="STRING" id="1313304.CALK_1242"/>
<evidence type="ECO:0000313" key="2">
    <source>
        <dbReference type="EMBL" id="ERP31796.1"/>
    </source>
</evidence>
<dbReference type="PROSITE" id="PS50801">
    <property type="entry name" value="STAS"/>
    <property type="match status" value="1"/>
</dbReference>
<comment type="caution">
    <text evidence="2">The sequence shown here is derived from an EMBL/GenBank/DDBJ whole genome shotgun (WGS) entry which is preliminary data.</text>
</comment>
<dbReference type="OrthoDB" id="254943at2"/>